<dbReference type="STRING" id="643562.Daes_1980"/>
<reference evidence="8 9" key="2">
    <citation type="journal article" date="2014" name="Genome Announc.">
        <title>Complete Genome Sequence of the Subsurface, Mesophilic Sulfate-Reducing Bacterium Desulfovibrio aespoeensis Aspo-2.</title>
        <authorList>
            <person name="Pedersen K."/>
            <person name="Bengtsson A."/>
            <person name="Edlund J."/>
            <person name="Rabe L."/>
            <person name="Hazen T."/>
            <person name="Chakraborty R."/>
            <person name="Goodwin L."/>
            <person name="Shapiro N."/>
        </authorList>
    </citation>
    <scope>NUCLEOTIDE SEQUENCE [LARGE SCALE GENOMIC DNA]</scope>
    <source>
        <strain evidence="9">ATCC 700646 / DSM 10631 / Aspo-2</strain>
    </source>
</reference>
<evidence type="ECO:0000259" key="6">
    <source>
        <dbReference type="Pfam" id="PF00535"/>
    </source>
</evidence>
<feature type="domain" description="GtrA/DPMS transmembrane" evidence="7">
    <location>
        <begin position="252"/>
        <end position="364"/>
    </location>
</feature>
<feature type="transmembrane region" description="Helical" evidence="5">
    <location>
        <begin position="249"/>
        <end position="271"/>
    </location>
</feature>
<dbReference type="EMBL" id="CP002431">
    <property type="protein sequence ID" value="ADU62989.1"/>
    <property type="molecule type" value="Genomic_DNA"/>
</dbReference>
<dbReference type="KEGG" id="das:Daes_1980"/>
<feature type="transmembrane region" description="Helical" evidence="5">
    <location>
        <begin position="341"/>
        <end position="358"/>
    </location>
</feature>
<organism evidence="8 9">
    <name type="scientific">Pseudodesulfovibrio aespoeensis (strain ATCC 700646 / DSM 10631 / Aspo-2)</name>
    <name type="common">Desulfovibrio aespoeensis</name>
    <dbReference type="NCBI Taxonomy" id="643562"/>
    <lineage>
        <taxon>Bacteria</taxon>
        <taxon>Pseudomonadati</taxon>
        <taxon>Thermodesulfobacteriota</taxon>
        <taxon>Desulfovibrionia</taxon>
        <taxon>Desulfovibrionales</taxon>
        <taxon>Desulfovibrionaceae</taxon>
    </lineage>
</organism>
<dbReference type="Gene3D" id="3.90.550.10">
    <property type="entry name" value="Spore Coat Polysaccharide Biosynthesis Protein SpsA, Chain A"/>
    <property type="match status" value="1"/>
</dbReference>
<dbReference type="SUPFAM" id="SSF53448">
    <property type="entry name" value="Nucleotide-diphospho-sugar transferases"/>
    <property type="match status" value="1"/>
</dbReference>
<keyword evidence="2 5" id="KW-0812">Transmembrane</keyword>
<dbReference type="OrthoDB" id="9810303at2"/>
<evidence type="ECO:0000256" key="2">
    <source>
        <dbReference type="ARBA" id="ARBA00022692"/>
    </source>
</evidence>
<dbReference type="PANTHER" id="PTHR48090:SF7">
    <property type="entry name" value="RFBJ PROTEIN"/>
    <property type="match status" value="1"/>
</dbReference>
<dbReference type="AlphaFoldDB" id="E6VR09"/>
<dbReference type="Pfam" id="PF04138">
    <property type="entry name" value="GtrA_DPMS_TM"/>
    <property type="match status" value="1"/>
</dbReference>
<dbReference type="PANTHER" id="PTHR48090">
    <property type="entry name" value="UNDECAPRENYL-PHOSPHATE 4-DEOXY-4-FORMAMIDO-L-ARABINOSE TRANSFERASE-RELATED"/>
    <property type="match status" value="1"/>
</dbReference>
<accession>E6VR09</accession>
<comment type="subcellular location">
    <subcellularLocation>
        <location evidence="1">Membrane</location>
        <topology evidence="1">Multi-pass membrane protein</topology>
    </subcellularLocation>
</comment>
<dbReference type="eggNOG" id="COG1215">
    <property type="taxonomic scope" value="Bacteria"/>
</dbReference>
<keyword evidence="9" id="KW-1185">Reference proteome</keyword>
<evidence type="ECO:0000256" key="4">
    <source>
        <dbReference type="ARBA" id="ARBA00023136"/>
    </source>
</evidence>
<dbReference type="InterPro" id="IPR029044">
    <property type="entry name" value="Nucleotide-diphossugar_trans"/>
</dbReference>
<keyword evidence="3 5" id="KW-1133">Transmembrane helix</keyword>
<dbReference type="GO" id="GO:0016020">
    <property type="term" value="C:membrane"/>
    <property type="evidence" value="ECO:0007669"/>
    <property type="project" value="UniProtKB-SubCell"/>
</dbReference>
<protein>
    <submittedName>
        <fullName evidence="8">Glycosyl transferase family 2</fullName>
    </submittedName>
</protein>
<proteinExistence type="predicted"/>
<evidence type="ECO:0000313" key="8">
    <source>
        <dbReference type="EMBL" id="ADU62989.1"/>
    </source>
</evidence>
<sequence>MNTVTFPRPVRFTVVVPCYNEEETLRASMERLLAIQDDRLTLEVIIVDDCSRDNSLKIARELAEERTEVVVLAHKENQGKGGALQTGFARATGEFVGVHDADLEYDPMDLRHLLVPLVDGRADAVLGSRYLNATGTRRVLYFYHTMINKGLTFVSNLFTDLDLTDMETCYKVYRRELIQSFDLQEKRFGIEPEMVSRLAQSGARVYERGISYAGRTYEEGKKIGWRDGVRALYCLFHYNAHCAPLPLQLLIYFFIGVTAAIVNTAVFLALLPAMATGMAAALAFVIAAGANYWLCIKVLFRHESRWSAPGELAVYGASVAVLCALDVGITLGLIGLGLSPLGAKLIATLIGFVLNFLARRMLVFPEKSRLNL</sequence>
<dbReference type="HOGENOM" id="CLU_701936_0_0_7"/>
<reference evidence="9" key="1">
    <citation type="submission" date="2010-12" db="EMBL/GenBank/DDBJ databases">
        <title>Complete sequence of Desulfovibrio aespoeensis Aspo-2.</title>
        <authorList>
            <consortium name="US DOE Joint Genome Institute"/>
            <person name="Lucas S."/>
            <person name="Copeland A."/>
            <person name="Lapidus A."/>
            <person name="Cheng J.-F."/>
            <person name="Goodwin L."/>
            <person name="Pitluck S."/>
            <person name="Chertkov O."/>
            <person name="Misra M."/>
            <person name="Detter J.C."/>
            <person name="Han C."/>
            <person name="Tapia R."/>
            <person name="Land M."/>
            <person name="Hauser L."/>
            <person name="Kyrpides N."/>
            <person name="Ivanova N."/>
            <person name="Ovchinnikova G."/>
            <person name="Pedersen K."/>
            <person name="Jagevall S."/>
            <person name="Hazen T."/>
            <person name="Woyke T."/>
        </authorList>
    </citation>
    <scope>NUCLEOTIDE SEQUENCE [LARGE SCALE GENOMIC DNA]</scope>
    <source>
        <strain evidence="9">ATCC 700646 / DSM 10631 / Aspo-2</strain>
    </source>
</reference>
<evidence type="ECO:0000256" key="1">
    <source>
        <dbReference type="ARBA" id="ARBA00004141"/>
    </source>
</evidence>
<feature type="transmembrane region" description="Helical" evidence="5">
    <location>
        <begin position="312"/>
        <end position="335"/>
    </location>
</feature>
<dbReference type="CDD" id="cd04179">
    <property type="entry name" value="DPM_DPG-synthase_like"/>
    <property type="match status" value="1"/>
</dbReference>
<feature type="transmembrane region" description="Helical" evidence="5">
    <location>
        <begin position="277"/>
        <end position="300"/>
    </location>
</feature>
<evidence type="ECO:0000313" key="9">
    <source>
        <dbReference type="Proteomes" id="UP000002191"/>
    </source>
</evidence>
<dbReference type="InterPro" id="IPR001173">
    <property type="entry name" value="Glyco_trans_2-like"/>
</dbReference>
<dbReference type="GO" id="GO:0000271">
    <property type="term" value="P:polysaccharide biosynthetic process"/>
    <property type="evidence" value="ECO:0007669"/>
    <property type="project" value="InterPro"/>
</dbReference>
<dbReference type="InterPro" id="IPR007267">
    <property type="entry name" value="GtrA_DPMS_TM"/>
</dbReference>
<dbReference type="eggNOG" id="COG2246">
    <property type="taxonomic scope" value="Bacteria"/>
</dbReference>
<gene>
    <name evidence="8" type="ordered locus">Daes_1980</name>
</gene>
<dbReference type="RefSeq" id="WP_013514902.1">
    <property type="nucleotide sequence ID" value="NC_014844.1"/>
</dbReference>
<evidence type="ECO:0000256" key="5">
    <source>
        <dbReference type="SAM" id="Phobius"/>
    </source>
</evidence>
<dbReference type="Proteomes" id="UP000002191">
    <property type="component" value="Chromosome"/>
</dbReference>
<keyword evidence="8" id="KW-0808">Transferase</keyword>
<name>E6VR09_PSEA9</name>
<evidence type="ECO:0000259" key="7">
    <source>
        <dbReference type="Pfam" id="PF04138"/>
    </source>
</evidence>
<dbReference type="Pfam" id="PF00535">
    <property type="entry name" value="Glycos_transf_2"/>
    <property type="match status" value="1"/>
</dbReference>
<dbReference type="GO" id="GO:0016740">
    <property type="term" value="F:transferase activity"/>
    <property type="evidence" value="ECO:0007669"/>
    <property type="project" value="UniProtKB-KW"/>
</dbReference>
<keyword evidence="4 5" id="KW-0472">Membrane</keyword>
<evidence type="ECO:0000256" key="3">
    <source>
        <dbReference type="ARBA" id="ARBA00022989"/>
    </source>
</evidence>
<feature type="domain" description="Glycosyltransferase 2-like" evidence="6">
    <location>
        <begin position="13"/>
        <end position="179"/>
    </location>
</feature>
<dbReference type="InterPro" id="IPR050256">
    <property type="entry name" value="Glycosyltransferase_2"/>
</dbReference>